<accession>A0ABS7B2G2</accession>
<feature type="compositionally biased region" description="Polar residues" evidence="1">
    <location>
        <begin position="1"/>
        <end position="12"/>
    </location>
</feature>
<organism evidence="2 3">
    <name type="scientific">Actinoplanes hulinensis</name>
    <dbReference type="NCBI Taxonomy" id="1144547"/>
    <lineage>
        <taxon>Bacteria</taxon>
        <taxon>Bacillati</taxon>
        <taxon>Actinomycetota</taxon>
        <taxon>Actinomycetes</taxon>
        <taxon>Micromonosporales</taxon>
        <taxon>Micromonosporaceae</taxon>
        <taxon>Actinoplanes</taxon>
    </lineage>
</organism>
<feature type="region of interest" description="Disordered" evidence="1">
    <location>
        <begin position="1"/>
        <end position="94"/>
    </location>
</feature>
<dbReference type="EMBL" id="JAHXZI010000007">
    <property type="protein sequence ID" value="MBW6435221.1"/>
    <property type="molecule type" value="Genomic_DNA"/>
</dbReference>
<comment type="caution">
    <text evidence="2">The sequence shown here is derived from an EMBL/GenBank/DDBJ whole genome shotgun (WGS) entry which is preliminary data.</text>
</comment>
<proteinExistence type="predicted"/>
<sequence>MPQCPRTQTRTGPDQPGGSGRRQRPHSHPARRSWRRAKPQPPQATAAGSHQRASRSQSRRTVAVAGQRGQRTRNSPANEGSHRPLSTKRLCGTG</sequence>
<keyword evidence="3" id="KW-1185">Reference proteome</keyword>
<feature type="compositionally biased region" description="Basic residues" evidence="1">
    <location>
        <begin position="21"/>
        <end position="38"/>
    </location>
</feature>
<gene>
    <name evidence="2" type="ORF">KZ829_15900</name>
</gene>
<feature type="compositionally biased region" description="Low complexity" evidence="1">
    <location>
        <begin position="46"/>
        <end position="65"/>
    </location>
</feature>
<evidence type="ECO:0000313" key="3">
    <source>
        <dbReference type="Proteomes" id="UP001519863"/>
    </source>
</evidence>
<evidence type="ECO:0000256" key="1">
    <source>
        <dbReference type="SAM" id="MobiDB-lite"/>
    </source>
</evidence>
<protein>
    <submittedName>
        <fullName evidence="2">Uncharacterized protein</fullName>
    </submittedName>
</protein>
<reference evidence="2 3" key="1">
    <citation type="journal article" date="2013" name="Antonie Van Leeuwenhoek">
        <title>Actinoplanes hulinensis sp. nov., a novel actinomycete isolated from soybean root (Glycine max (L.) Merr).</title>
        <authorList>
            <person name="Shen Y."/>
            <person name="Liu C."/>
            <person name="Wang X."/>
            <person name="Zhao J."/>
            <person name="Jia F."/>
            <person name="Zhang Y."/>
            <person name="Wang L."/>
            <person name="Yang D."/>
            <person name="Xiang W."/>
        </authorList>
    </citation>
    <scope>NUCLEOTIDE SEQUENCE [LARGE SCALE GENOMIC DNA]</scope>
    <source>
        <strain evidence="2 3">NEAU-M9</strain>
    </source>
</reference>
<name>A0ABS7B2G2_9ACTN</name>
<dbReference type="RefSeq" id="WP_220144665.1">
    <property type="nucleotide sequence ID" value="NZ_JAHXZI010000007.1"/>
</dbReference>
<dbReference type="Proteomes" id="UP001519863">
    <property type="component" value="Unassembled WGS sequence"/>
</dbReference>
<evidence type="ECO:0000313" key="2">
    <source>
        <dbReference type="EMBL" id="MBW6435221.1"/>
    </source>
</evidence>